<comment type="subunit">
    <text evidence="6">Homodecamer.</text>
</comment>
<evidence type="ECO:0000256" key="2">
    <source>
        <dbReference type="ARBA" id="ARBA00012862"/>
    </source>
</evidence>
<evidence type="ECO:0000313" key="8">
    <source>
        <dbReference type="Proteomes" id="UP000285625"/>
    </source>
</evidence>
<dbReference type="InterPro" id="IPR023750">
    <property type="entry name" value="RbsD-like_sf"/>
</dbReference>
<dbReference type="InterPro" id="IPR007721">
    <property type="entry name" value="RbsD_FucU"/>
</dbReference>
<dbReference type="GO" id="GO:0005829">
    <property type="term" value="C:cytosol"/>
    <property type="evidence" value="ECO:0007669"/>
    <property type="project" value="TreeGrafter"/>
</dbReference>
<sequence length="129" mass="14327">MYKTGTLNSNISTVLSQLGHTDQILIADCGLPIPDGVKRIDLALTFGHPSFWDVYTEVCKHMAIEGAIVAEEMKTHNSVLFKNLRNDFSNMKTVSHDELKIQSQHVKAIIRTGEATPYANIILQSAVLF</sequence>
<dbReference type="Proteomes" id="UP000285625">
    <property type="component" value="Unassembled WGS sequence"/>
</dbReference>
<dbReference type="SUPFAM" id="SSF102546">
    <property type="entry name" value="RbsD-like"/>
    <property type="match status" value="1"/>
</dbReference>
<evidence type="ECO:0000256" key="6">
    <source>
        <dbReference type="HAMAP-Rule" id="MF_01661"/>
    </source>
</evidence>
<comment type="pathway">
    <text evidence="6">Carbohydrate metabolism; D-ribose degradation; D-ribose 5-phosphate from beta-D-ribopyranose: step 1/2.</text>
</comment>
<keyword evidence="5 6" id="KW-0119">Carbohydrate metabolism</keyword>
<feature type="active site" description="Proton donor" evidence="6">
    <location>
        <position position="20"/>
    </location>
</feature>
<dbReference type="KEGG" id="shu:SHYC_01215"/>
<dbReference type="GO" id="GO:0062193">
    <property type="term" value="F:D-ribose pyranase activity"/>
    <property type="evidence" value="ECO:0007669"/>
    <property type="project" value="UniProtKB-EC"/>
</dbReference>
<dbReference type="HOGENOM" id="CLU_135498_0_0_9"/>
<feature type="binding site" evidence="6">
    <location>
        <begin position="118"/>
        <end position="120"/>
    </location>
    <ligand>
        <name>substrate</name>
    </ligand>
</feature>
<dbReference type="GO" id="GO:0048029">
    <property type="term" value="F:monosaccharide binding"/>
    <property type="evidence" value="ECO:0007669"/>
    <property type="project" value="InterPro"/>
</dbReference>
<dbReference type="GO" id="GO:0019303">
    <property type="term" value="P:D-ribose catabolic process"/>
    <property type="evidence" value="ECO:0007669"/>
    <property type="project" value="UniProtKB-UniRule"/>
</dbReference>
<evidence type="ECO:0000313" key="7">
    <source>
        <dbReference type="EMBL" id="RIO47331.1"/>
    </source>
</evidence>
<comment type="catalytic activity">
    <reaction evidence="1 6">
        <text>beta-D-ribopyranose = beta-D-ribofuranose</text>
        <dbReference type="Rhea" id="RHEA:25432"/>
        <dbReference type="ChEBI" id="CHEBI:27476"/>
        <dbReference type="ChEBI" id="CHEBI:47002"/>
        <dbReference type="EC" id="5.4.99.62"/>
    </reaction>
</comment>
<dbReference type="GeneID" id="41072090"/>
<dbReference type="AlphaFoldDB" id="A0A0A8HLX9"/>
<evidence type="ECO:0000256" key="3">
    <source>
        <dbReference type="ARBA" id="ARBA00022490"/>
    </source>
</evidence>
<accession>A0A0A8HLX9</accession>
<protein>
    <recommendedName>
        <fullName evidence="2 6">D-ribose pyranase</fullName>
        <ecNumber evidence="2 6">5.4.99.62</ecNumber>
    </recommendedName>
</protein>
<dbReference type="EC" id="5.4.99.62" evidence="2 6"/>
<dbReference type="EMBL" id="QXVO01000004">
    <property type="protein sequence ID" value="RIO47331.1"/>
    <property type="molecule type" value="Genomic_DNA"/>
</dbReference>
<dbReference type="Pfam" id="PF05025">
    <property type="entry name" value="RbsD_FucU"/>
    <property type="match status" value="1"/>
</dbReference>
<dbReference type="NCBIfam" id="NF008761">
    <property type="entry name" value="PRK11797.1"/>
    <property type="match status" value="1"/>
</dbReference>
<gene>
    <name evidence="6" type="primary">rbsD</name>
    <name evidence="7" type="ORF">BUZ57_02270</name>
</gene>
<dbReference type="GO" id="GO:0016872">
    <property type="term" value="F:intramolecular lyase activity"/>
    <property type="evidence" value="ECO:0007669"/>
    <property type="project" value="UniProtKB-UniRule"/>
</dbReference>
<dbReference type="HAMAP" id="MF_01661">
    <property type="entry name" value="D_rib_pyranase"/>
    <property type="match status" value="1"/>
</dbReference>
<organism evidence="7 8">
    <name type="scientific">Staphylococcus hyicus</name>
    <dbReference type="NCBI Taxonomy" id="1284"/>
    <lineage>
        <taxon>Bacteria</taxon>
        <taxon>Bacillati</taxon>
        <taxon>Bacillota</taxon>
        <taxon>Bacilli</taxon>
        <taxon>Bacillales</taxon>
        <taxon>Staphylococcaceae</taxon>
        <taxon>Staphylococcus</taxon>
    </lineage>
</organism>
<feature type="binding site" evidence="6">
    <location>
        <position position="28"/>
    </location>
    <ligand>
        <name>substrate</name>
    </ligand>
</feature>
<comment type="similarity">
    <text evidence="6">Belongs to the RbsD / FucU family. RbsD subfamily.</text>
</comment>
<dbReference type="PANTHER" id="PTHR37831">
    <property type="entry name" value="D-RIBOSE PYRANASE"/>
    <property type="match status" value="1"/>
</dbReference>
<dbReference type="STRING" id="1284.SHYC_01215"/>
<keyword evidence="3 6" id="KW-0963">Cytoplasm</keyword>
<proteinExistence type="inferred from homology"/>
<comment type="function">
    <text evidence="6">Catalyzes the interconversion of beta-pyran and beta-furan forms of D-ribose.</text>
</comment>
<reference evidence="7 8" key="1">
    <citation type="journal article" date="2016" name="Front. Microbiol.">
        <title>Comprehensive Phylogenetic Analysis of Bovine Non-aureus Staphylococci Species Based on Whole-Genome Sequencing.</title>
        <authorList>
            <person name="Naushad S."/>
            <person name="Barkema H.W."/>
            <person name="Luby C."/>
            <person name="Condas L.A."/>
            <person name="Nobrega D.B."/>
            <person name="Carson D.A."/>
            <person name="De Buck J."/>
        </authorList>
    </citation>
    <scope>NUCLEOTIDE SEQUENCE [LARGE SCALE GENOMIC DNA]</scope>
    <source>
        <strain evidence="7 8">SNUC 5959</strain>
    </source>
</reference>
<comment type="subcellular location">
    <subcellularLocation>
        <location evidence="6">Cytoplasm</location>
    </subcellularLocation>
</comment>
<feature type="binding site" evidence="6">
    <location>
        <position position="96"/>
    </location>
    <ligand>
        <name>substrate</name>
    </ligand>
</feature>
<dbReference type="PANTHER" id="PTHR37831:SF1">
    <property type="entry name" value="D-RIBOSE PYRANASE"/>
    <property type="match status" value="1"/>
</dbReference>
<comment type="caution">
    <text evidence="7">The sequence shown here is derived from an EMBL/GenBank/DDBJ whole genome shotgun (WGS) entry which is preliminary data.</text>
</comment>
<evidence type="ECO:0000256" key="5">
    <source>
        <dbReference type="ARBA" id="ARBA00023277"/>
    </source>
</evidence>
<dbReference type="UniPathway" id="UPA00916">
    <property type="reaction ID" value="UER00888"/>
</dbReference>
<dbReference type="Gene3D" id="3.40.1650.10">
    <property type="entry name" value="RbsD-like domain"/>
    <property type="match status" value="1"/>
</dbReference>
<evidence type="ECO:0000256" key="4">
    <source>
        <dbReference type="ARBA" id="ARBA00023235"/>
    </source>
</evidence>
<keyword evidence="4 6" id="KW-0413">Isomerase</keyword>
<evidence type="ECO:0000256" key="1">
    <source>
        <dbReference type="ARBA" id="ARBA00000223"/>
    </source>
</evidence>
<dbReference type="RefSeq" id="WP_039643769.1">
    <property type="nucleotide sequence ID" value="NZ_CP008747.1"/>
</dbReference>
<name>A0A0A8HLX9_STAHY</name>
<dbReference type="InterPro" id="IPR023064">
    <property type="entry name" value="D-ribose_pyranase"/>
</dbReference>